<proteinExistence type="predicted"/>
<feature type="non-terminal residue" evidence="2">
    <location>
        <position position="63"/>
    </location>
</feature>
<name>A0A6J4MWY0_9ACTN</name>
<evidence type="ECO:0000256" key="1">
    <source>
        <dbReference type="SAM" id="MobiDB-lite"/>
    </source>
</evidence>
<keyword evidence="2" id="KW-0687">Ribonucleoprotein</keyword>
<evidence type="ECO:0000313" key="2">
    <source>
        <dbReference type="EMBL" id="CAA9371079.1"/>
    </source>
</evidence>
<organism evidence="2">
    <name type="scientific">uncultured Propionibacteriaceae bacterium</name>
    <dbReference type="NCBI Taxonomy" id="257457"/>
    <lineage>
        <taxon>Bacteria</taxon>
        <taxon>Bacillati</taxon>
        <taxon>Actinomycetota</taxon>
        <taxon>Actinomycetes</taxon>
        <taxon>Propionibacteriales</taxon>
        <taxon>Propionibacteriaceae</taxon>
        <taxon>environmental samples</taxon>
    </lineage>
</organism>
<dbReference type="EMBL" id="CADCUO010000005">
    <property type="protein sequence ID" value="CAA9371079.1"/>
    <property type="molecule type" value="Genomic_DNA"/>
</dbReference>
<feature type="non-terminal residue" evidence="2">
    <location>
        <position position="1"/>
    </location>
</feature>
<protein>
    <submittedName>
        <fullName evidence="2">LSU ribosomal protein L32p @ LSU ribosomal protein L32p, zinc-dependent</fullName>
    </submittedName>
</protein>
<keyword evidence="2" id="KW-0689">Ribosomal protein</keyword>
<gene>
    <name evidence="2" type="ORF">AVDCRST_MAG75-79</name>
</gene>
<feature type="region of interest" description="Disordered" evidence="1">
    <location>
        <begin position="1"/>
        <end position="63"/>
    </location>
</feature>
<dbReference type="GO" id="GO:0005840">
    <property type="term" value="C:ribosome"/>
    <property type="evidence" value="ECO:0007669"/>
    <property type="project" value="UniProtKB-KW"/>
</dbReference>
<sequence>GRSEEEDVTQQHAAPPRAVEGNRTCPGDLRQSCLPREAPAAHRVPILRSVRPPRGPSTGARLL</sequence>
<accession>A0A6J4MWY0</accession>
<reference evidence="2" key="1">
    <citation type="submission" date="2020-02" db="EMBL/GenBank/DDBJ databases">
        <authorList>
            <person name="Meier V. D."/>
        </authorList>
    </citation>
    <scope>NUCLEOTIDE SEQUENCE</scope>
    <source>
        <strain evidence="2">AVDCRST_MAG75</strain>
    </source>
</reference>
<dbReference type="AlphaFoldDB" id="A0A6J4MWY0"/>